<dbReference type="eggNOG" id="ENOG502RQC0">
    <property type="taxonomic scope" value="Eukaryota"/>
</dbReference>
<dbReference type="OMA" id="RRDYIGM"/>
<dbReference type="STRING" id="619300.G3AGX2"/>
<name>G3AGX2_SPAPN</name>
<dbReference type="AlphaFoldDB" id="G3AGX2"/>
<dbReference type="KEGG" id="spaa:SPAPADRAFT_57698"/>
<dbReference type="RefSeq" id="XP_007372057.1">
    <property type="nucleotide sequence ID" value="XM_007371995.1"/>
</dbReference>
<evidence type="ECO:0000313" key="2">
    <source>
        <dbReference type="Proteomes" id="UP000000709"/>
    </source>
</evidence>
<dbReference type="Gene3D" id="2.40.50.140">
    <property type="entry name" value="Nucleic acid-binding proteins"/>
    <property type="match status" value="1"/>
</dbReference>
<dbReference type="SUPFAM" id="SSF50249">
    <property type="entry name" value="Nucleic acid-binding proteins"/>
    <property type="match status" value="1"/>
</dbReference>
<dbReference type="EMBL" id="GL996499">
    <property type="protein sequence ID" value="EGW34645.1"/>
    <property type="molecule type" value="Genomic_DNA"/>
</dbReference>
<accession>G3AGX2</accession>
<organism evidence="2">
    <name type="scientific">Spathaspora passalidarum (strain NRRL Y-27907 / 11-Y1)</name>
    <dbReference type="NCBI Taxonomy" id="619300"/>
    <lineage>
        <taxon>Eukaryota</taxon>
        <taxon>Fungi</taxon>
        <taxon>Dikarya</taxon>
        <taxon>Ascomycota</taxon>
        <taxon>Saccharomycotina</taxon>
        <taxon>Pichiomycetes</taxon>
        <taxon>Debaryomycetaceae</taxon>
        <taxon>Spathaspora</taxon>
    </lineage>
</organism>
<dbReference type="HOGENOM" id="CLU_599945_0_0_1"/>
<dbReference type="InterPro" id="IPR012340">
    <property type="entry name" value="NA-bd_OB-fold"/>
</dbReference>
<reference evidence="1 2" key="1">
    <citation type="journal article" date="2011" name="Proc. Natl. Acad. Sci. U.S.A.">
        <title>Comparative genomics of xylose-fermenting fungi for enhanced biofuel production.</title>
        <authorList>
            <person name="Wohlbach D.J."/>
            <person name="Kuo A."/>
            <person name="Sato T.K."/>
            <person name="Potts K.M."/>
            <person name="Salamov A.A."/>
            <person name="LaButti K.M."/>
            <person name="Sun H."/>
            <person name="Clum A."/>
            <person name="Pangilinan J.L."/>
            <person name="Lindquist E.A."/>
            <person name="Lucas S."/>
            <person name="Lapidus A."/>
            <person name="Jin M."/>
            <person name="Gunawan C."/>
            <person name="Balan V."/>
            <person name="Dale B.E."/>
            <person name="Jeffries T.W."/>
            <person name="Zinkel R."/>
            <person name="Barry K.W."/>
            <person name="Grigoriev I.V."/>
            <person name="Gasch A.P."/>
        </authorList>
    </citation>
    <scope>NUCLEOTIDE SEQUENCE [LARGE SCALE GENOMIC DNA]</scope>
    <source>
        <strain evidence="2">NRRL Y-27907 / 11-Y1</strain>
    </source>
</reference>
<dbReference type="InParanoid" id="G3AGX2"/>
<keyword evidence="2" id="KW-1185">Reference proteome</keyword>
<proteinExistence type="predicted"/>
<gene>
    <name evidence="1" type="ORF">SPAPADRAFT_57698</name>
</gene>
<evidence type="ECO:0000313" key="1">
    <source>
        <dbReference type="EMBL" id="EGW34645.1"/>
    </source>
</evidence>
<dbReference type="Proteomes" id="UP000000709">
    <property type="component" value="Unassembled WGS sequence"/>
</dbReference>
<dbReference type="GeneID" id="18872158"/>
<dbReference type="OrthoDB" id="4024719at2759"/>
<sequence>MDNVPVARLTKVCDFPPGQSGRVNVNTPRVTACVLVLNVEKNVARNSPCSLYVTDFTFNPQTYSDLRPNRYIWDDYSVPLGKVLKISVFNRYFRDLDDEYELRTGQELGLNQWYLDIPEGQHQKTSFLRKLLILNVEIDLRMYLDSLECNSYSFNIADPTDKRKEVQDLFDRMVNELPLEIFQENQDIAGKLIPSTFLLRVLPQYSTRLYQQTYANARDSHQQSYNSTNNSYQPKVHYSNNSTQIRQHHNTQTIEEYHTFNDFVEDLEHHSDYISTPAPTMSHTKPVRVKKESSQPIYQIHQLLGLNADAPNQVYTVNARVIDTSPSDWSLLCGKLYGIKNGKPEVMDPAPLDLELILVDATSNDKAINCRNSLSVHLPGNSVMEMLGIHAVEEMYINVSSLYERFMKYTAKPHKLELCRKPVPLNGEETIDAWTILNPNVISL</sequence>
<protein>
    <submittedName>
        <fullName evidence="1">Uncharacterized protein</fullName>
    </submittedName>
</protein>